<dbReference type="GO" id="GO:0005615">
    <property type="term" value="C:extracellular space"/>
    <property type="evidence" value="ECO:0007669"/>
    <property type="project" value="UniProtKB-UniRule"/>
</dbReference>
<feature type="disulfide bond" evidence="6">
    <location>
        <begin position="31"/>
        <end position="122"/>
    </location>
</feature>
<evidence type="ECO:0000313" key="9">
    <source>
        <dbReference type="RefSeq" id="XP_018106889.1"/>
    </source>
</evidence>
<keyword evidence="8" id="KW-1185">Reference proteome</keyword>
<dbReference type="AlphaFoldDB" id="A0A8J0UP73"/>
<evidence type="ECO:0000313" key="8">
    <source>
        <dbReference type="Proteomes" id="UP000186698"/>
    </source>
</evidence>
<feature type="disulfide bond" evidence="6">
    <location>
        <begin position="79"/>
        <end position="127"/>
    </location>
</feature>
<evidence type="ECO:0000313" key="10">
    <source>
        <dbReference type="Xenbase" id="XB-GENE-17336134"/>
    </source>
</evidence>
<keyword evidence="3 7" id="KW-0202">Cytokine</keyword>
<comment type="similarity">
    <text evidence="2 7">Belongs to the IL-10 family.</text>
</comment>
<comment type="function">
    <text evidence="7">Immune regulatory cytokine.</text>
</comment>
<dbReference type="AGR" id="Xenbase:XB-GENE-17336134"/>
<name>A0A8J0UP73_XENLA</name>
<feature type="signal peptide" evidence="7">
    <location>
        <begin position="1"/>
        <end position="23"/>
    </location>
</feature>
<evidence type="ECO:0000256" key="5">
    <source>
        <dbReference type="ARBA" id="ARBA00022729"/>
    </source>
</evidence>
<keyword evidence="6" id="KW-1015">Disulfide bond</keyword>
<dbReference type="CTD" id="108710256"/>
<sequence>MKFCNSLLSVLYLASLFILTCETKLLHPKKCQRPLLEKKTAELYNETALFKGLFPKDNITGIKFLTENLKVDFMAQKNCDLRSNLLSFYINDFLKKPLLQEKASKFKIIQNLIVIQDLLLHCKKSLCDKKKTESKSFTELKNKTLQIHGKKVFWKAISEMDILVEWIQEYVEELE</sequence>
<dbReference type="Proteomes" id="UP000186698">
    <property type="component" value="Chromosome 3L"/>
</dbReference>
<protein>
    <recommendedName>
        <fullName evidence="7">Interleukin family protein</fullName>
    </recommendedName>
</protein>
<gene>
    <name evidence="10" type="primary">il26.L</name>
    <name evidence="9" type="synonym">LOC108710256</name>
</gene>
<evidence type="ECO:0000256" key="2">
    <source>
        <dbReference type="ARBA" id="ARBA00008813"/>
    </source>
</evidence>
<dbReference type="Gene3D" id="1.20.1250.10">
    <property type="match status" value="1"/>
</dbReference>
<evidence type="ECO:0000256" key="7">
    <source>
        <dbReference type="RuleBase" id="RU368043"/>
    </source>
</evidence>
<dbReference type="RefSeq" id="XP_018106889.1">
    <property type="nucleotide sequence ID" value="XM_018251400.2"/>
</dbReference>
<evidence type="ECO:0000256" key="3">
    <source>
        <dbReference type="ARBA" id="ARBA00022514"/>
    </source>
</evidence>
<evidence type="ECO:0000256" key="6">
    <source>
        <dbReference type="PIRSR" id="PIRSR620443-50"/>
    </source>
</evidence>
<dbReference type="Xenbase" id="XB-GENE-17336134">
    <property type="gene designation" value="il26.L"/>
</dbReference>
<keyword evidence="5 7" id="KW-0732">Signal</keyword>
<organism evidence="8 9">
    <name type="scientific">Xenopus laevis</name>
    <name type="common">African clawed frog</name>
    <dbReference type="NCBI Taxonomy" id="8355"/>
    <lineage>
        <taxon>Eukaryota</taxon>
        <taxon>Metazoa</taxon>
        <taxon>Chordata</taxon>
        <taxon>Craniata</taxon>
        <taxon>Vertebrata</taxon>
        <taxon>Euteleostomi</taxon>
        <taxon>Amphibia</taxon>
        <taxon>Batrachia</taxon>
        <taxon>Anura</taxon>
        <taxon>Pipoidea</taxon>
        <taxon>Pipidae</taxon>
        <taxon>Xenopodinae</taxon>
        <taxon>Xenopus</taxon>
        <taxon>Xenopus</taxon>
    </lineage>
</organism>
<dbReference type="PANTHER" id="PTHR48482">
    <property type="entry name" value="INTERLEUKIN-19-RELATED"/>
    <property type="match status" value="1"/>
</dbReference>
<dbReference type="KEGG" id="xla:108710256"/>
<proteinExistence type="inferred from homology"/>
<comment type="subcellular location">
    <subcellularLocation>
        <location evidence="1 7">Secreted</location>
    </subcellularLocation>
</comment>
<dbReference type="PANTHER" id="PTHR48482:SF1">
    <property type="entry name" value="INTERLEUKIN-26"/>
    <property type="match status" value="1"/>
</dbReference>
<evidence type="ECO:0000256" key="4">
    <source>
        <dbReference type="ARBA" id="ARBA00022525"/>
    </source>
</evidence>
<reference evidence="9" key="1">
    <citation type="submission" date="2025-08" db="UniProtKB">
        <authorList>
            <consortium name="RefSeq"/>
        </authorList>
    </citation>
    <scope>IDENTIFICATION</scope>
    <source>
        <strain evidence="9">J_2021</strain>
        <tissue evidence="9">Erythrocytes</tissue>
    </source>
</reference>
<dbReference type="InterPro" id="IPR009079">
    <property type="entry name" value="4_helix_cytokine-like_core"/>
</dbReference>
<dbReference type="GeneID" id="108710256"/>
<dbReference type="Pfam" id="PF00726">
    <property type="entry name" value="IL10"/>
    <property type="match status" value="1"/>
</dbReference>
<evidence type="ECO:0000256" key="1">
    <source>
        <dbReference type="ARBA" id="ARBA00004613"/>
    </source>
</evidence>
<dbReference type="InterPro" id="IPR020443">
    <property type="entry name" value="IL-10/19/20/24/26"/>
</dbReference>
<dbReference type="GO" id="GO:0005125">
    <property type="term" value="F:cytokine activity"/>
    <property type="evidence" value="ECO:0007669"/>
    <property type="project" value="UniProtKB-UniRule"/>
</dbReference>
<accession>A0A8J0UP73</accession>
<dbReference type="SUPFAM" id="SSF47266">
    <property type="entry name" value="4-helical cytokines"/>
    <property type="match status" value="1"/>
</dbReference>
<dbReference type="OrthoDB" id="9289879at2759"/>
<keyword evidence="4 7" id="KW-0964">Secreted</keyword>
<feature type="chain" id="PRO_5035340489" description="Interleukin family protein" evidence="7">
    <location>
        <begin position="24"/>
        <end position="175"/>
    </location>
</feature>